<dbReference type="AlphaFoldDB" id="E6ZTH0"/>
<dbReference type="SUPFAM" id="SSF52540">
    <property type="entry name" value="P-loop containing nucleoside triphosphate hydrolases"/>
    <property type="match status" value="1"/>
</dbReference>
<dbReference type="GO" id="GO:0043139">
    <property type="term" value="F:5'-3' DNA helicase activity"/>
    <property type="evidence" value="ECO:0007669"/>
    <property type="project" value="TreeGrafter"/>
</dbReference>
<evidence type="ECO:0000256" key="7">
    <source>
        <dbReference type="ARBA" id="ARBA00022801"/>
    </source>
</evidence>
<feature type="compositionally biased region" description="Low complexity" evidence="11">
    <location>
        <begin position="220"/>
        <end position="229"/>
    </location>
</feature>
<dbReference type="InterPro" id="IPR041677">
    <property type="entry name" value="DNA2/NAM7_AAA_11"/>
</dbReference>
<keyword evidence="10" id="KW-0539">Nucleus</keyword>
<gene>
    <name evidence="15" type="ORF">sr12423</name>
</gene>
<name>E6ZTH0_SPORE</name>
<feature type="compositionally biased region" description="Acidic residues" evidence="11">
    <location>
        <begin position="556"/>
        <end position="571"/>
    </location>
</feature>
<accession>E6ZTH0</accession>
<dbReference type="OrthoDB" id="6730379at2759"/>
<dbReference type="Gene3D" id="3.40.50.300">
    <property type="entry name" value="P-loop containing nucleotide triphosphate hydrolases"/>
    <property type="match status" value="2"/>
</dbReference>
<dbReference type="InterPro" id="IPR041679">
    <property type="entry name" value="DNA2/NAM7-like_C"/>
</dbReference>
<keyword evidence="7" id="KW-0378">Hydrolase</keyword>
<keyword evidence="16" id="KW-1185">Reference proteome</keyword>
<evidence type="ECO:0000256" key="11">
    <source>
        <dbReference type="SAM" id="MobiDB-lite"/>
    </source>
</evidence>
<dbReference type="GO" id="GO:0003723">
    <property type="term" value="F:RNA binding"/>
    <property type="evidence" value="ECO:0007669"/>
    <property type="project" value="InterPro"/>
</dbReference>
<dbReference type="eggNOG" id="KOG1803">
    <property type="taxonomic scope" value="Eukaryota"/>
</dbReference>
<dbReference type="VEuPathDB" id="FungiDB:sr12423"/>
<evidence type="ECO:0000256" key="5">
    <source>
        <dbReference type="ARBA" id="ARBA00022490"/>
    </source>
</evidence>
<evidence type="ECO:0000256" key="8">
    <source>
        <dbReference type="ARBA" id="ARBA00022806"/>
    </source>
</evidence>
<dbReference type="EC" id="3.6.4.12" evidence="4"/>
<reference evidence="15 16" key="1">
    <citation type="journal article" date="2010" name="Science">
        <title>Pathogenicity determinants in smut fungi revealed by genome comparison.</title>
        <authorList>
            <person name="Schirawski J."/>
            <person name="Mannhaupt G."/>
            <person name="Muench K."/>
            <person name="Brefort T."/>
            <person name="Schipper K."/>
            <person name="Doehlemann G."/>
            <person name="Di Stasio M."/>
            <person name="Roessel N."/>
            <person name="Mendoza-Mendoza A."/>
            <person name="Pester D."/>
            <person name="Mueller O."/>
            <person name="Winterberg B."/>
            <person name="Meyer E."/>
            <person name="Ghareeb H."/>
            <person name="Wollenberg T."/>
            <person name="Muensterkoetter M."/>
            <person name="Wong P."/>
            <person name="Walter M."/>
            <person name="Stukenbrock E."/>
            <person name="Gueldener U."/>
            <person name="Kahmann R."/>
        </authorList>
    </citation>
    <scope>NUCLEOTIDE SEQUENCE [LARGE SCALE GENOMIC DNA]</scope>
    <source>
        <strain evidence="16">SRZ2</strain>
    </source>
</reference>
<evidence type="ECO:0000256" key="4">
    <source>
        <dbReference type="ARBA" id="ARBA00012551"/>
    </source>
</evidence>
<evidence type="ECO:0000256" key="3">
    <source>
        <dbReference type="ARBA" id="ARBA00007913"/>
    </source>
</evidence>
<evidence type="ECO:0000313" key="15">
    <source>
        <dbReference type="EMBL" id="CBQ70527.1"/>
    </source>
</evidence>
<dbReference type="Pfam" id="PF13087">
    <property type="entry name" value="AAA_12"/>
    <property type="match status" value="1"/>
</dbReference>
<keyword evidence="8 15" id="KW-0347">Helicase</keyword>
<dbReference type="Gene3D" id="2.40.30.270">
    <property type="match status" value="1"/>
</dbReference>
<evidence type="ECO:0000259" key="14">
    <source>
        <dbReference type="Pfam" id="PF21138"/>
    </source>
</evidence>
<proteinExistence type="inferred from homology"/>
<organism evidence="15 16">
    <name type="scientific">Sporisorium reilianum (strain SRZ2)</name>
    <name type="common">Maize head smut fungus</name>
    <dbReference type="NCBI Taxonomy" id="999809"/>
    <lineage>
        <taxon>Eukaryota</taxon>
        <taxon>Fungi</taxon>
        <taxon>Dikarya</taxon>
        <taxon>Basidiomycota</taxon>
        <taxon>Ustilaginomycotina</taxon>
        <taxon>Ustilaginomycetes</taxon>
        <taxon>Ustilaginales</taxon>
        <taxon>Ustilaginaceae</taxon>
        <taxon>Sporisorium</taxon>
    </lineage>
</organism>
<protein>
    <recommendedName>
        <fullName evidence="4">DNA helicase</fullName>
        <ecNumber evidence="4">3.6.4.12</ecNumber>
    </recommendedName>
</protein>
<dbReference type="GO" id="GO:0005634">
    <property type="term" value="C:nucleus"/>
    <property type="evidence" value="ECO:0007669"/>
    <property type="project" value="UniProtKB-SubCell"/>
</dbReference>
<dbReference type="HOGENOM" id="CLU_001666_8_2_1"/>
<dbReference type="EMBL" id="FQ311441">
    <property type="protein sequence ID" value="CBQ70527.1"/>
    <property type="molecule type" value="Genomic_DNA"/>
</dbReference>
<evidence type="ECO:0000256" key="1">
    <source>
        <dbReference type="ARBA" id="ARBA00004123"/>
    </source>
</evidence>
<evidence type="ECO:0000256" key="2">
    <source>
        <dbReference type="ARBA" id="ARBA00004496"/>
    </source>
</evidence>
<comment type="subcellular location">
    <subcellularLocation>
        <location evidence="2">Cytoplasm</location>
    </subcellularLocation>
    <subcellularLocation>
        <location evidence="1">Nucleus</location>
    </subcellularLocation>
</comment>
<comment type="similarity">
    <text evidence="3">Belongs to the DNA2/NAM7 helicase family.</text>
</comment>
<keyword evidence="9" id="KW-0067">ATP-binding</keyword>
<dbReference type="Pfam" id="PF21138">
    <property type="entry name" value="SMUBP-2_HCS1_1B"/>
    <property type="match status" value="1"/>
</dbReference>
<dbReference type="GO" id="GO:0005524">
    <property type="term" value="F:ATP binding"/>
    <property type="evidence" value="ECO:0007669"/>
    <property type="project" value="UniProtKB-KW"/>
</dbReference>
<feature type="domain" description="Helicase SMUBP-2/HCS1 1B" evidence="14">
    <location>
        <begin position="25"/>
        <end position="137"/>
    </location>
</feature>
<feature type="region of interest" description="Disordered" evidence="11">
    <location>
        <begin position="139"/>
        <end position="167"/>
    </location>
</feature>
<evidence type="ECO:0000259" key="13">
    <source>
        <dbReference type="Pfam" id="PF13087"/>
    </source>
</evidence>
<feature type="region of interest" description="Disordered" evidence="11">
    <location>
        <begin position="505"/>
        <end position="585"/>
    </location>
</feature>
<feature type="domain" description="DNA2/NAM7 helicase-like C-terminal" evidence="13">
    <location>
        <begin position="595"/>
        <end position="827"/>
    </location>
</feature>
<feature type="compositionally biased region" description="Basic and acidic residues" evidence="11">
    <location>
        <begin position="537"/>
        <end position="555"/>
    </location>
</feature>
<dbReference type="InterPro" id="IPR048761">
    <property type="entry name" value="SMUBP-2_HCS1_1B"/>
</dbReference>
<evidence type="ECO:0000259" key="12">
    <source>
        <dbReference type="Pfam" id="PF13086"/>
    </source>
</evidence>
<dbReference type="InterPro" id="IPR027417">
    <property type="entry name" value="P-loop_NTPase"/>
</dbReference>
<dbReference type="PANTHER" id="PTHR43788:SF8">
    <property type="entry name" value="DNA-BINDING PROTEIN SMUBP-2"/>
    <property type="match status" value="1"/>
</dbReference>
<evidence type="ECO:0000256" key="10">
    <source>
        <dbReference type="ARBA" id="ARBA00023242"/>
    </source>
</evidence>
<feature type="domain" description="DNA2/NAM7 helicase helicase" evidence="12">
    <location>
        <begin position="259"/>
        <end position="509"/>
    </location>
</feature>
<keyword evidence="5" id="KW-0963">Cytoplasm</keyword>
<keyword evidence="6" id="KW-0547">Nucleotide-binding</keyword>
<feature type="compositionally biased region" description="Polar residues" evidence="11">
    <location>
        <begin position="572"/>
        <end position="581"/>
    </location>
</feature>
<sequence length="861" mass="93124">MADTLRKPEPPNPELLLRWFKAQSQLLADERKEEQAQSKLLLSKTAPKLLEKHGLALLGLGVASIRIGVGAKLLVELERPSAHHASANFPPHTFRSGDLAAILDNGADPQATNEAGLVQGVVYKVNDARIVLAISDGKRAAGKSGTPEGQNKRDARSGDSSKVSGGDLELPERIRLVKVANESTYDRLELTLEKLAKSLGVPLSASSASNADTSAEEAETTASSSAPSASATSLTRSLFGLSPPTWQHTELPLPPFNQNLNATQLAAIRYALSADHFSLIHGPPGTGKTTAIVELIMQIVASNIGAAEAGHPVRILVCGASNLAVDNILERLVGAPEHRDVFRKKSVGVTRIGHPARVVAALHGSTLDAQCTQSAEAQLVKDISKEIEAIMAELKPTAPAGNKSTRGKPKIRGSDRKKRWEEVRELRKEYRRRDRQVTSSVLDRAHVVLATCHSAGGKQLAKRQFDWVIIDEACQALEVACWIPILKAREGGRLVLAGDHLQLPPTVKSTVSAPRKVRSKRKGDEGKNKSSTAAKNSTKEVKSKDVSAAEPKADDNDGDEDSGEAEADDTELASTFTSLSVENAPPTRLRLPRSLETTLFSRALGMYGPRIKSLLSIQYRMNTDIMAFPNTELYEDKLCAHASCADIRLSDLANLSSRSSGGEDEHELLAPVVFYDTSGCEFYEASPSPEEGVLLADSKSNVHEVELVVRHLEELFARGVHASQVTILTPYSAQVALLHSTVRLHRFSAPPSTTSTSKNSREAETTINTDEIELGTVDSMQGREKDVVILSLVRSNAEQQVGFLAQKKRLNVAITRAKRQLVVIGDAETVAGAKDLPDRFLPNYMQWLDEHVVVHPVVATL</sequence>
<feature type="compositionally biased region" description="Low complexity" evidence="11">
    <location>
        <begin position="204"/>
        <end position="213"/>
    </location>
</feature>
<feature type="region of interest" description="Disordered" evidence="11">
    <location>
        <begin position="203"/>
        <end position="229"/>
    </location>
</feature>
<evidence type="ECO:0000313" key="16">
    <source>
        <dbReference type="Proteomes" id="UP000008867"/>
    </source>
</evidence>
<dbReference type="Proteomes" id="UP000008867">
    <property type="component" value="Chromosome 2"/>
</dbReference>
<dbReference type="InterPro" id="IPR050534">
    <property type="entry name" value="Coronavir_polyprotein_1ab"/>
</dbReference>
<dbReference type="CDD" id="cd18808">
    <property type="entry name" value="SF1_C_Upf1"/>
    <property type="match status" value="1"/>
</dbReference>
<dbReference type="InterPro" id="IPR047187">
    <property type="entry name" value="SF1_C_Upf1"/>
</dbReference>
<dbReference type="PANTHER" id="PTHR43788">
    <property type="entry name" value="DNA2/NAM7 HELICASE FAMILY MEMBER"/>
    <property type="match status" value="1"/>
</dbReference>
<dbReference type="Pfam" id="PF13086">
    <property type="entry name" value="AAA_11"/>
    <property type="match status" value="1"/>
</dbReference>
<evidence type="ECO:0000256" key="9">
    <source>
        <dbReference type="ARBA" id="ARBA00022840"/>
    </source>
</evidence>
<dbReference type="GO" id="GO:0005737">
    <property type="term" value="C:cytoplasm"/>
    <property type="evidence" value="ECO:0007669"/>
    <property type="project" value="UniProtKB-SubCell"/>
</dbReference>
<evidence type="ECO:0000256" key="6">
    <source>
        <dbReference type="ARBA" id="ARBA00022741"/>
    </source>
</evidence>
<dbReference type="GO" id="GO:0016787">
    <property type="term" value="F:hydrolase activity"/>
    <property type="evidence" value="ECO:0007669"/>
    <property type="project" value="UniProtKB-KW"/>
</dbReference>
<feature type="compositionally biased region" description="Basic and acidic residues" evidence="11">
    <location>
        <begin position="150"/>
        <end position="159"/>
    </location>
</feature>